<evidence type="ECO:0000313" key="1">
    <source>
        <dbReference type="EMBL" id="KOS36173.1"/>
    </source>
</evidence>
<feature type="non-terminal residue" evidence="1">
    <location>
        <position position="1"/>
    </location>
</feature>
<dbReference type="EMBL" id="LHQQ01000638">
    <property type="protein sequence ID" value="KOS36173.1"/>
    <property type="molecule type" value="Genomic_DNA"/>
</dbReference>
<comment type="caution">
    <text evidence="1">The sequence shown here is derived from an EMBL/GenBank/DDBJ whole genome shotgun (WGS) entry which is preliminary data.</text>
</comment>
<name>A0A0M9W9E1_9EURO</name>
<reference evidence="1 2" key="1">
    <citation type="submission" date="2015-08" db="EMBL/GenBank/DDBJ databases">
        <title>Genome sequencing of Penicillium nordicum.</title>
        <authorList>
            <person name="Nguyen H.D."/>
            <person name="Seifert K.A."/>
        </authorList>
    </citation>
    <scope>NUCLEOTIDE SEQUENCE [LARGE SCALE GENOMIC DNA]</scope>
    <source>
        <strain evidence="1 2">DAOMC 185683</strain>
    </source>
</reference>
<protein>
    <submittedName>
        <fullName evidence="1">Uncharacterized protein</fullName>
    </submittedName>
</protein>
<sequence>NIIAFLIEVPHLPRHLHLPTVFLIAFKVLHRLRVKLPPNTIRR</sequence>
<organism evidence="1 2">
    <name type="scientific">Penicillium nordicum</name>
    <dbReference type="NCBI Taxonomy" id="229535"/>
    <lineage>
        <taxon>Eukaryota</taxon>
        <taxon>Fungi</taxon>
        <taxon>Dikarya</taxon>
        <taxon>Ascomycota</taxon>
        <taxon>Pezizomycotina</taxon>
        <taxon>Eurotiomycetes</taxon>
        <taxon>Eurotiomycetidae</taxon>
        <taxon>Eurotiales</taxon>
        <taxon>Aspergillaceae</taxon>
        <taxon>Penicillium</taxon>
    </lineage>
</organism>
<proteinExistence type="predicted"/>
<keyword evidence="2" id="KW-1185">Reference proteome</keyword>
<gene>
    <name evidence="1" type="ORF">ACN38_g13112</name>
</gene>
<accession>A0A0M9W9E1</accession>
<evidence type="ECO:0000313" key="2">
    <source>
        <dbReference type="Proteomes" id="UP000037696"/>
    </source>
</evidence>
<dbReference type="Proteomes" id="UP000037696">
    <property type="component" value="Unassembled WGS sequence"/>
</dbReference>
<dbReference type="AlphaFoldDB" id="A0A0M9W9E1"/>